<dbReference type="EC" id="2.1.2.9" evidence="2"/>
<dbReference type="RefSeq" id="XP_009834152.1">
    <property type="nucleotide sequence ID" value="XM_009835850.1"/>
</dbReference>
<dbReference type="Pfam" id="PF02911">
    <property type="entry name" value="Formyl_trans_C"/>
    <property type="match status" value="1"/>
</dbReference>
<dbReference type="PANTHER" id="PTHR11138:SF5">
    <property type="entry name" value="METHIONYL-TRNA FORMYLTRANSFERASE, MITOCHONDRIAL"/>
    <property type="match status" value="1"/>
</dbReference>
<evidence type="ECO:0000259" key="6">
    <source>
        <dbReference type="Pfam" id="PF00551"/>
    </source>
</evidence>
<dbReference type="InterPro" id="IPR005793">
    <property type="entry name" value="Formyl_trans_C"/>
</dbReference>
<evidence type="ECO:0000256" key="4">
    <source>
        <dbReference type="ARBA" id="ARBA00022917"/>
    </source>
</evidence>
<dbReference type="OrthoDB" id="10268103at2759"/>
<feature type="domain" description="Formyl transferase C-terminal" evidence="7">
    <location>
        <begin position="344"/>
        <end position="464"/>
    </location>
</feature>
<dbReference type="GO" id="GO:0004479">
    <property type="term" value="F:methionyl-tRNA formyltransferase activity"/>
    <property type="evidence" value="ECO:0007669"/>
    <property type="project" value="UniProtKB-EC"/>
</dbReference>
<dbReference type="AlphaFoldDB" id="W4GAA5"/>
<keyword evidence="5" id="KW-1133">Transmembrane helix</keyword>
<evidence type="ECO:0000259" key="7">
    <source>
        <dbReference type="Pfam" id="PF02911"/>
    </source>
</evidence>
<dbReference type="Pfam" id="PF00551">
    <property type="entry name" value="Formyl_trans_N"/>
    <property type="match status" value="1"/>
</dbReference>
<feature type="domain" description="Formyl transferase N-terminal" evidence="6">
    <location>
        <begin position="149"/>
        <end position="317"/>
    </location>
</feature>
<dbReference type="Gene3D" id="3.40.50.12230">
    <property type="match status" value="1"/>
</dbReference>
<organism evidence="8">
    <name type="scientific">Aphanomyces astaci</name>
    <name type="common">Crayfish plague agent</name>
    <dbReference type="NCBI Taxonomy" id="112090"/>
    <lineage>
        <taxon>Eukaryota</taxon>
        <taxon>Sar</taxon>
        <taxon>Stramenopiles</taxon>
        <taxon>Oomycota</taxon>
        <taxon>Saprolegniomycetes</taxon>
        <taxon>Saprolegniales</taxon>
        <taxon>Verrucalvaceae</taxon>
        <taxon>Aphanomyces</taxon>
    </lineage>
</organism>
<evidence type="ECO:0000313" key="8">
    <source>
        <dbReference type="EMBL" id="ETV76607.1"/>
    </source>
</evidence>
<evidence type="ECO:0000256" key="3">
    <source>
        <dbReference type="ARBA" id="ARBA00022679"/>
    </source>
</evidence>
<proteinExistence type="inferred from homology"/>
<dbReference type="InterPro" id="IPR002376">
    <property type="entry name" value="Formyl_transf_N"/>
</dbReference>
<dbReference type="SUPFAM" id="SSF50486">
    <property type="entry name" value="FMT C-terminal domain-like"/>
    <property type="match status" value="1"/>
</dbReference>
<reference evidence="8" key="1">
    <citation type="submission" date="2013-12" db="EMBL/GenBank/DDBJ databases">
        <title>The Genome Sequence of Aphanomyces astaci APO3.</title>
        <authorList>
            <consortium name="The Broad Institute Genomics Platform"/>
            <person name="Russ C."/>
            <person name="Tyler B."/>
            <person name="van West P."/>
            <person name="Dieguez-Uribeondo J."/>
            <person name="Young S.K."/>
            <person name="Zeng Q."/>
            <person name="Gargeya S."/>
            <person name="Fitzgerald M."/>
            <person name="Abouelleil A."/>
            <person name="Alvarado L."/>
            <person name="Chapman S.B."/>
            <person name="Gainer-Dewar J."/>
            <person name="Goldberg J."/>
            <person name="Griggs A."/>
            <person name="Gujja S."/>
            <person name="Hansen M."/>
            <person name="Howarth C."/>
            <person name="Imamovic A."/>
            <person name="Ireland A."/>
            <person name="Larimer J."/>
            <person name="McCowan C."/>
            <person name="Murphy C."/>
            <person name="Pearson M."/>
            <person name="Poon T.W."/>
            <person name="Priest M."/>
            <person name="Roberts A."/>
            <person name="Saif S."/>
            <person name="Shea T."/>
            <person name="Sykes S."/>
            <person name="Wortman J."/>
            <person name="Nusbaum C."/>
            <person name="Birren B."/>
        </authorList>
    </citation>
    <scope>NUCLEOTIDE SEQUENCE [LARGE SCALE GENOMIC DNA]</scope>
    <source>
        <strain evidence="8">APO3</strain>
    </source>
</reference>
<evidence type="ECO:0000256" key="1">
    <source>
        <dbReference type="ARBA" id="ARBA00010699"/>
    </source>
</evidence>
<evidence type="ECO:0000256" key="5">
    <source>
        <dbReference type="SAM" id="Phobius"/>
    </source>
</evidence>
<keyword evidence="3 8" id="KW-0808">Transferase</keyword>
<dbReference type="PANTHER" id="PTHR11138">
    <property type="entry name" value="METHIONYL-TRNA FORMYLTRANSFERASE"/>
    <property type="match status" value="1"/>
</dbReference>
<sequence>MTTSFSPHLSSLLDAAIVVVVGYFLLRFNRFVRDRLAHQLRAFQSHQGDVMALLTQHRALTPKPKLLGTPLNPHAASVHNSSTSRPSIPTAVSLKLKTTPLALPHVSVTPVLDLAEVRTSGLRVLFFGTDAISLATLELLHANMQPTTDHPQPLIQSIEVVCPTDKRVARTRSKAPVPVKQFALDNRLQYHHVPDDLKSRRQWTPSTTTATTAPGSSFDIAVVVSFGYFIHPSMLKNVAKGAINMHPSILPKYRGPAPIPRALFHGDAVTGISVIEIDPRAFDVGRVLLCIDDIAIPANMTLSELTTQLAARGAECVLTTLRNVDNLLEHARPQDSTKATVAPKMSREDGVITWGESAADLYNMWRAVGSTYGIVTSFRQKSVKFIDMQRPSTEAVAAFEKRLNLMHEDSPLMAREGGERGRFCYDKPTKALWVTAIDGQWVLVTRVQVASRTIRTAAEFADGQRLRSGQLFHFDQPNDHDN</sequence>
<gene>
    <name evidence="8" type="ORF">H257_09594</name>
</gene>
<dbReference type="VEuPathDB" id="FungiDB:H257_09594"/>
<feature type="transmembrane region" description="Helical" evidence="5">
    <location>
        <begin position="6"/>
        <end position="26"/>
    </location>
</feature>
<dbReference type="CDD" id="cd08646">
    <property type="entry name" value="FMT_core_Met-tRNA-FMT_N"/>
    <property type="match status" value="1"/>
</dbReference>
<dbReference type="STRING" id="112090.W4GAA5"/>
<dbReference type="SUPFAM" id="SSF53328">
    <property type="entry name" value="Formyltransferase"/>
    <property type="match status" value="1"/>
</dbReference>
<dbReference type="InterPro" id="IPR011034">
    <property type="entry name" value="Formyl_transferase-like_C_sf"/>
</dbReference>
<dbReference type="InterPro" id="IPR036477">
    <property type="entry name" value="Formyl_transf_N_sf"/>
</dbReference>
<name>W4GAA5_APHAT</name>
<dbReference type="EMBL" id="KI913136">
    <property type="protein sequence ID" value="ETV76607.1"/>
    <property type="molecule type" value="Genomic_DNA"/>
</dbReference>
<dbReference type="GO" id="GO:0005739">
    <property type="term" value="C:mitochondrion"/>
    <property type="evidence" value="ECO:0007669"/>
    <property type="project" value="TreeGrafter"/>
</dbReference>
<comment type="similarity">
    <text evidence="1">Belongs to the Fmt family.</text>
</comment>
<evidence type="ECO:0000256" key="2">
    <source>
        <dbReference type="ARBA" id="ARBA00012261"/>
    </source>
</evidence>
<accession>W4GAA5</accession>
<dbReference type="GeneID" id="20811590"/>
<keyword evidence="4" id="KW-0648">Protein biosynthesis</keyword>
<keyword evidence="5" id="KW-0812">Transmembrane</keyword>
<dbReference type="InterPro" id="IPR041711">
    <property type="entry name" value="Met-tRNA-FMT_N"/>
</dbReference>
<keyword evidence="5" id="KW-0472">Membrane</keyword>
<protein>
    <recommendedName>
        <fullName evidence="2">methionyl-tRNA formyltransferase</fullName>
        <ecNumber evidence="2">2.1.2.9</ecNumber>
    </recommendedName>
</protein>